<accession>A0AAP0RKT9</accession>
<proteinExistence type="predicted"/>
<evidence type="ECO:0000256" key="1">
    <source>
        <dbReference type="SAM" id="Coils"/>
    </source>
</evidence>
<comment type="caution">
    <text evidence="2">The sequence shown here is derived from an EMBL/GenBank/DDBJ whole genome shotgun (WGS) entry which is preliminary data.</text>
</comment>
<dbReference type="EMBL" id="JBBPBK010000008">
    <property type="protein sequence ID" value="KAK9279062.1"/>
    <property type="molecule type" value="Genomic_DNA"/>
</dbReference>
<keyword evidence="1" id="KW-0175">Coiled coil</keyword>
<evidence type="ECO:0000313" key="3">
    <source>
        <dbReference type="Proteomes" id="UP001415857"/>
    </source>
</evidence>
<evidence type="ECO:0000313" key="2">
    <source>
        <dbReference type="EMBL" id="KAK9279062.1"/>
    </source>
</evidence>
<feature type="coiled-coil region" evidence="1">
    <location>
        <begin position="20"/>
        <end position="94"/>
    </location>
</feature>
<name>A0AAP0RKT9_LIQFO</name>
<gene>
    <name evidence="2" type="ORF">L1049_012737</name>
</gene>
<sequence>MKEMKVLAAQRALNIKDEELKMILGKLDAREKELKRIKEEVIEDANDLKKLYALAQERIGEKSIGDLAIEKLQIEAAQLEVEAATSALHKLAEMSQELLNKASLSIEADSDTSYRDH</sequence>
<organism evidence="2 3">
    <name type="scientific">Liquidambar formosana</name>
    <name type="common">Formosan gum</name>
    <dbReference type="NCBI Taxonomy" id="63359"/>
    <lineage>
        <taxon>Eukaryota</taxon>
        <taxon>Viridiplantae</taxon>
        <taxon>Streptophyta</taxon>
        <taxon>Embryophyta</taxon>
        <taxon>Tracheophyta</taxon>
        <taxon>Spermatophyta</taxon>
        <taxon>Magnoliopsida</taxon>
        <taxon>eudicotyledons</taxon>
        <taxon>Gunneridae</taxon>
        <taxon>Pentapetalae</taxon>
        <taxon>Saxifragales</taxon>
        <taxon>Altingiaceae</taxon>
        <taxon>Liquidambar</taxon>
    </lineage>
</organism>
<dbReference type="Proteomes" id="UP001415857">
    <property type="component" value="Unassembled WGS sequence"/>
</dbReference>
<keyword evidence="3" id="KW-1185">Reference proteome</keyword>
<reference evidence="2 3" key="1">
    <citation type="journal article" date="2024" name="Plant J.">
        <title>Genome sequences and population genomics reveal climatic adaptation and genomic divergence between two closely related sweetgum species.</title>
        <authorList>
            <person name="Xu W.Q."/>
            <person name="Ren C.Q."/>
            <person name="Zhang X.Y."/>
            <person name="Comes H.P."/>
            <person name="Liu X.H."/>
            <person name="Li Y.G."/>
            <person name="Kettle C.J."/>
            <person name="Jalonen R."/>
            <person name="Gaisberger H."/>
            <person name="Ma Y.Z."/>
            <person name="Qiu Y.X."/>
        </authorList>
    </citation>
    <scope>NUCLEOTIDE SEQUENCE [LARGE SCALE GENOMIC DNA]</scope>
    <source>
        <strain evidence="2">Hangzhou</strain>
    </source>
</reference>
<protein>
    <submittedName>
        <fullName evidence="2">Uncharacterized protein</fullName>
    </submittedName>
</protein>
<dbReference type="AlphaFoldDB" id="A0AAP0RKT9"/>